<comment type="caution">
    <text evidence="8">The sequence shown here is derived from an EMBL/GenBank/DDBJ whole genome shotgun (WGS) entry which is preliminary data.</text>
</comment>
<feature type="domain" description="PurM-like C-terminal" evidence="7">
    <location>
        <begin position="138"/>
        <end position="316"/>
    </location>
</feature>
<dbReference type="InterPro" id="IPR036676">
    <property type="entry name" value="PurM-like_C_sf"/>
</dbReference>
<accession>A0A7V3ZUT8</accession>
<name>A0A7V3ZUT8_UNCW3</name>
<dbReference type="InterPro" id="IPR036921">
    <property type="entry name" value="PurM-like_N_sf"/>
</dbReference>
<dbReference type="Gene3D" id="3.30.1330.10">
    <property type="entry name" value="PurM-like, N-terminal domain"/>
    <property type="match status" value="1"/>
</dbReference>
<dbReference type="EMBL" id="DTDR01000058">
    <property type="protein sequence ID" value="HGK63380.1"/>
    <property type="molecule type" value="Genomic_DNA"/>
</dbReference>
<dbReference type="EC" id="2.7.9.3" evidence="8"/>
<dbReference type="GO" id="GO:0005737">
    <property type="term" value="C:cytoplasm"/>
    <property type="evidence" value="ECO:0007669"/>
    <property type="project" value="TreeGrafter"/>
</dbReference>
<dbReference type="Pfam" id="PF00586">
    <property type="entry name" value="AIRS"/>
    <property type="match status" value="1"/>
</dbReference>
<dbReference type="Gene3D" id="3.90.650.10">
    <property type="entry name" value="PurM-like C-terminal domain"/>
    <property type="match status" value="1"/>
</dbReference>
<dbReference type="NCBIfam" id="TIGR00476">
    <property type="entry name" value="selD"/>
    <property type="match status" value="1"/>
</dbReference>
<dbReference type="PANTHER" id="PTHR10256">
    <property type="entry name" value="SELENIDE, WATER DIKINASE"/>
    <property type="match status" value="1"/>
</dbReference>
<gene>
    <name evidence="8" type="primary">selD</name>
    <name evidence="8" type="ORF">ENU74_02120</name>
</gene>
<dbReference type="SUPFAM" id="SSF56042">
    <property type="entry name" value="PurM C-terminal domain-like"/>
    <property type="match status" value="1"/>
</dbReference>
<dbReference type="InterPro" id="IPR010918">
    <property type="entry name" value="PurM-like_C_dom"/>
</dbReference>
<dbReference type="SUPFAM" id="SSF55326">
    <property type="entry name" value="PurM N-terminal domain-like"/>
    <property type="match status" value="1"/>
</dbReference>
<dbReference type="PIRSF" id="PIRSF036407">
    <property type="entry name" value="Selenphspht_syn"/>
    <property type="match status" value="1"/>
</dbReference>
<evidence type="ECO:0000256" key="1">
    <source>
        <dbReference type="ARBA" id="ARBA00022679"/>
    </source>
</evidence>
<keyword evidence="3 8" id="KW-0418">Kinase</keyword>
<evidence type="ECO:0000259" key="6">
    <source>
        <dbReference type="Pfam" id="PF00586"/>
    </source>
</evidence>
<dbReference type="Pfam" id="PF02769">
    <property type="entry name" value="AIRS_C"/>
    <property type="match status" value="1"/>
</dbReference>
<dbReference type="GO" id="GO:0005524">
    <property type="term" value="F:ATP binding"/>
    <property type="evidence" value="ECO:0007669"/>
    <property type="project" value="UniProtKB-KW"/>
</dbReference>
<dbReference type="GO" id="GO:0016260">
    <property type="term" value="P:selenocysteine biosynthetic process"/>
    <property type="evidence" value="ECO:0007669"/>
    <property type="project" value="TreeGrafter"/>
</dbReference>
<evidence type="ECO:0000313" key="8">
    <source>
        <dbReference type="EMBL" id="HGK63380.1"/>
    </source>
</evidence>
<keyword evidence="1 8" id="KW-0808">Transferase</keyword>
<feature type="domain" description="PurM-like N-terminal" evidence="6">
    <location>
        <begin position="20"/>
        <end position="125"/>
    </location>
</feature>
<dbReference type="CDD" id="cd02195">
    <property type="entry name" value="SelD"/>
    <property type="match status" value="1"/>
</dbReference>
<protein>
    <submittedName>
        <fullName evidence="8">Selenide, water dikinase SelD</fullName>
        <ecNumber evidence="8">2.7.9.3</ecNumber>
    </submittedName>
</protein>
<dbReference type="InterPro" id="IPR016188">
    <property type="entry name" value="PurM-like_N"/>
</dbReference>
<evidence type="ECO:0000256" key="5">
    <source>
        <dbReference type="ARBA" id="ARBA00023266"/>
    </source>
</evidence>
<evidence type="ECO:0000259" key="7">
    <source>
        <dbReference type="Pfam" id="PF02769"/>
    </source>
</evidence>
<keyword evidence="5" id="KW-0711">Selenium</keyword>
<evidence type="ECO:0000256" key="3">
    <source>
        <dbReference type="ARBA" id="ARBA00022777"/>
    </source>
</evidence>
<evidence type="ECO:0000256" key="2">
    <source>
        <dbReference type="ARBA" id="ARBA00022741"/>
    </source>
</evidence>
<dbReference type="PANTHER" id="PTHR10256:SF0">
    <property type="entry name" value="INACTIVE SELENIDE, WATER DIKINASE-LIKE PROTEIN-RELATED"/>
    <property type="match status" value="1"/>
</dbReference>
<evidence type="ECO:0000256" key="4">
    <source>
        <dbReference type="ARBA" id="ARBA00022840"/>
    </source>
</evidence>
<keyword evidence="4" id="KW-0067">ATP-binding</keyword>
<sequence>MSKLPRIKDKRILVGFNTADDAGVFQISKNKAIVQTVDVFAPTIDDPYLFGEIAACNSLSDIYAMGGKPLLAMNVVGFHPKYPLDWFSKMLLGAFKKTKEAKTFIVGGHTFVSEQVMFGLAVTGFINPKKIITNAKARPNDYLVLTKPLGVEIFSYALLKKLDIPNKLYKEAVKSMTTLNDKASAIMVKIGVNAATDITGFGLIGHLAEMISASKVGAEIYASSLPVLPEVLSLIKNGVIGAGYGMNYASFANQVIFEKDVSEEYQILVFSSETSGGLLISVPEKKLAKLQKELKRNRIISKVIGRIVKDHPATIIVRK</sequence>
<dbReference type="GO" id="GO:0004756">
    <property type="term" value="F:selenide, water dikinase activity"/>
    <property type="evidence" value="ECO:0007669"/>
    <property type="project" value="UniProtKB-EC"/>
</dbReference>
<organism evidence="8">
    <name type="scientific">candidate division WOR-3 bacterium</name>
    <dbReference type="NCBI Taxonomy" id="2052148"/>
    <lineage>
        <taxon>Bacteria</taxon>
        <taxon>Bacteria division WOR-3</taxon>
    </lineage>
</organism>
<dbReference type="AlphaFoldDB" id="A0A7V3ZUT8"/>
<dbReference type="InterPro" id="IPR004536">
    <property type="entry name" value="SPS/SelD"/>
</dbReference>
<keyword evidence="2" id="KW-0547">Nucleotide-binding</keyword>
<proteinExistence type="predicted"/>
<reference evidence="8" key="1">
    <citation type="journal article" date="2020" name="mSystems">
        <title>Genome- and Community-Level Interaction Insights into Carbon Utilization and Element Cycling Functions of Hydrothermarchaeota in Hydrothermal Sediment.</title>
        <authorList>
            <person name="Zhou Z."/>
            <person name="Liu Y."/>
            <person name="Xu W."/>
            <person name="Pan J."/>
            <person name="Luo Z.H."/>
            <person name="Li M."/>
        </authorList>
    </citation>
    <scope>NUCLEOTIDE SEQUENCE [LARGE SCALE GENOMIC DNA]</scope>
    <source>
        <strain evidence="8">SpSt-697</strain>
    </source>
</reference>